<evidence type="ECO:0000313" key="4">
    <source>
        <dbReference type="WBParaSite" id="TTAC_0000916001-mRNA-1"/>
    </source>
</evidence>
<organism evidence="4">
    <name type="scientific">Hydatigena taeniaeformis</name>
    <name type="common">Feline tapeworm</name>
    <name type="synonym">Taenia taeniaeformis</name>
    <dbReference type="NCBI Taxonomy" id="6205"/>
    <lineage>
        <taxon>Eukaryota</taxon>
        <taxon>Metazoa</taxon>
        <taxon>Spiralia</taxon>
        <taxon>Lophotrochozoa</taxon>
        <taxon>Platyhelminthes</taxon>
        <taxon>Cestoda</taxon>
        <taxon>Eucestoda</taxon>
        <taxon>Cyclophyllidea</taxon>
        <taxon>Taeniidae</taxon>
        <taxon>Hydatigera</taxon>
    </lineage>
</organism>
<dbReference type="OrthoDB" id="6281235at2759"/>
<name>A0A0R3X6M1_HYDTA</name>
<gene>
    <name evidence="2" type="ORF">TTAC_LOCUS9145</name>
</gene>
<reference evidence="2 3" key="2">
    <citation type="submission" date="2018-11" db="EMBL/GenBank/DDBJ databases">
        <authorList>
            <consortium name="Pathogen Informatics"/>
        </authorList>
    </citation>
    <scope>NUCLEOTIDE SEQUENCE [LARGE SCALE GENOMIC DNA]</scope>
</reference>
<feature type="region of interest" description="Disordered" evidence="1">
    <location>
        <begin position="61"/>
        <end position="99"/>
    </location>
</feature>
<dbReference type="Proteomes" id="UP000274429">
    <property type="component" value="Unassembled WGS sequence"/>
</dbReference>
<reference evidence="4" key="1">
    <citation type="submission" date="2017-02" db="UniProtKB">
        <authorList>
            <consortium name="WormBaseParasite"/>
        </authorList>
    </citation>
    <scope>IDENTIFICATION</scope>
</reference>
<protein>
    <submittedName>
        <fullName evidence="4">Flocculation protein FLO11-like</fullName>
    </submittedName>
</protein>
<accession>A0A0R3X6M1</accession>
<feature type="region of interest" description="Disordered" evidence="1">
    <location>
        <begin position="1129"/>
        <end position="1167"/>
    </location>
</feature>
<dbReference type="AlphaFoldDB" id="A0A0R3X6M1"/>
<feature type="compositionally biased region" description="Basic residues" evidence="1">
    <location>
        <begin position="1156"/>
        <end position="1167"/>
    </location>
</feature>
<feature type="compositionally biased region" description="Polar residues" evidence="1">
    <location>
        <begin position="1"/>
        <end position="13"/>
    </location>
</feature>
<proteinExistence type="predicted"/>
<evidence type="ECO:0000313" key="3">
    <source>
        <dbReference type="Proteomes" id="UP000274429"/>
    </source>
</evidence>
<feature type="region of interest" description="Disordered" evidence="1">
    <location>
        <begin position="277"/>
        <end position="297"/>
    </location>
</feature>
<dbReference type="EMBL" id="UYWX01020693">
    <property type="protein sequence ID" value="VDM33873.1"/>
    <property type="molecule type" value="Genomic_DNA"/>
</dbReference>
<dbReference type="STRING" id="6205.A0A0R3X6M1"/>
<sequence>MFPFSRNNTSTPARRSGGSIGSSSNACRKAENNSPYFSRFFSSPGSRNIATLSPSLSLRSPRQNIPIRRELPPSLFNFSSPARQRLPQAPKPVSSRPRNAIEFLSQSNSSMMERALRVLESKRKKRSNEAFLEDEPESEHVSLKRYRTSEENNSSPLLARSIPMPPQDVEIISHSKLNQPNSTSRPSSSKLPDQVSRLSSAALEAIAFGMKRRRPEDEEREGEDVSGNKWTPNWRCSSAISNLDEKSSPISPPPTAKRRVMRDCETQTVFLVDSATNTSELLSSPHQRRHPTSSNRPASVSRFIAGLEARARANALSKRLAASPITVLTQADSLEARHAKIRQMFADLTEKAEVDLANNTSSVKTPSPLGMTTNSVSLANVSSLCFLSYMFVVFVLGFTTNISSPHDIASSSMPILPPVSSLAAVSSVAPLSSIEMQPVTVLSGTASVATGAVITEPPVATACSLPSTLPPSEQLSNVSEQSSVTSAGMMNLPFVFGLKSTASTGNTTLTPSSSVTSTSVAPSFTFSMESTSQKSDEQQSFTKTTATALSFTPPVSKPISALGQTSVSETTFPSAISASSAASVAVTSSASGFTFTLAKSTPSGSSATVSSMPNFDFSTIPKSSMPAVSTTAPFAPLVTTSSSLSPSTSSANDTRASSAASLFNFPSTITTTTDIATVAAAAATTSGGIFISSTVTSTSNVSASSASSVAATAQLDFTFKKNAPTSVNSTLGTSPMFDFSARSPPLNATTGTVPLVSSSALTMPACNFSAKPDAIKTNSFFTAPAATTASSVLAPAKSIPAFSFVPTTSTTTASSLFDFSTKSTTAHATIGEAVVPVVNFNATVTTAAAAATTTSNVSFSFPVKSAFSNGNTAIPSFGFPGVQSTPTTITATNTPSFPFPKTNTSGLTNGGSSDGLFGTAPFKFQNSSNLTSITSVGSGFAFTSPSTIITATTTTPVSFNFSSAVTTTTPTLGGGGLSGFNFSSSVAPVAGSSTAFAPKSGTGVFQFGAQPTTASTTTSASSGFSLTLSSTKSSPSIFSINDHTKRTGDSSFSDGLSAPKLQASAFGGGPVNPSPFGGTNVQTFNFGGSGAAAPGNIASASSGGFNFSAAVTEPVGSFNFSQTQSAPVFGGAGRAQPNPFSAVAPTPPNATAAFQQRRRQIRYSKRR</sequence>
<feature type="region of interest" description="Disordered" evidence="1">
    <location>
        <begin position="1"/>
        <end position="28"/>
    </location>
</feature>
<feature type="compositionally biased region" description="Basic and acidic residues" evidence="1">
    <location>
        <begin position="138"/>
        <end position="150"/>
    </location>
</feature>
<dbReference type="WBParaSite" id="TTAC_0000916001-mRNA-1">
    <property type="protein sequence ID" value="TTAC_0000916001-mRNA-1"/>
    <property type="gene ID" value="TTAC_0000916001"/>
</dbReference>
<feature type="region of interest" description="Disordered" evidence="1">
    <location>
        <begin position="210"/>
        <end position="231"/>
    </location>
</feature>
<feature type="region of interest" description="Disordered" evidence="1">
    <location>
        <begin position="177"/>
        <end position="196"/>
    </location>
</feature>
<keyword evidence="3" id="KW-1185">Reference proteome</keyword>
<evidence type="ECO:0000256" key="1">
    <source>
        <dbReference type="SAM" id="MobiDB-lite"/>
    </source>
</evidence>
<evidence type="ECO:0000313" key="2">
    <source>
        <dbReference type="EMBL" id="VDM33873.1"/>
    </source>
</evidence>
<feature type="region of interest" description="Disordered" evidence="1">
    <location>
        <begin position="122"/>
        <end position="163"/>
    </location>
</feature>